<accession>D3RMY3</accession>
<dbReference type="PANTHER" id="PTHR10744">
    <property type="entry name" value="40S RIBOSOMAL PROTEIN S11 FAMILY MEMBER"/>
    <property type="match status" value="1"/>
</dbReference>
<dbReference type="Gene3D" id="2.40.50.140">
    <property type="entry name" value="Nucleic acid-binding proteins"/>
    <property type="match status" value="1"/>
</dbReference>
<dbReference type="SUPFAM" id="SSF50249">
    <property type="entry name" value="Nucleic acid-binding proteins"/>
    <property type="match status" value="1"/>
</dbReference>
<comment type="subunit">
    <text evidence="6">Part of the 30S ribosomal subunit.</text>
</comment>
<evidence type="ECO:0000256" key="4">
    <source>
        <dbReference type="ARBA" id="ARBA00022980"/>
    </source>
</evidence>
<dbReference type="GO" id="GO:0022627">
    <property type="term" value="C:cytosolic small ribosomal subunit"/>
    <property type="evidence" value="ECO:0007669"/>
    <property type="project" value="UniProtKB-UniRule"/>
</dbReference>
<evidence type="ECO:0000256" key="7">
    <source>
        <dbReference type="RuleBase" id="RU003872"/>
    </source>
</evidence>
<evidence type="ECO:0000256" key="1">
    <source>
        <dbReference type="ARBA" id="ARBA00010254"/>
    </source>
</evidence>
<keyword evidence="9" id="KW-1185">Reference proteome</keyword>
<dbReference type="InterPro" id="IPR000266">
    <property type="entry name" value="Ribosomal_uS17"/>
</dbReference>
<dbReference type="NCBIfam" id="NF004123">
    <property type="entry name" value="PRK05610.1"/>
    <property type="match status" value="1"/>
</dbReference>
<dbReference type="InterPro" id="IPR012340">
    <property type="entry name" value="NA-bd_OB-fold"/>
</dbReference>
<protein>
    <recommendedName>
        <fullName evidence="6">Small ribosomal subunit protein uS17</fullName>
    </recommendedName>
</protein>
<reference evidence="8 9" key="1">
    <citation type="journal article" date="2011" name="Stand. Genomic Sci.">
        <title>Complete genome sequence of Allochromatium vinosum DSM 180(T).</title>
        <authorList>
            <person name="Weissgerber T."/>
            <person name="Zigann R."/>
            <person name="Bruce D."/>
            <person name="Chang Y.J."/>
            <person name="Detter J.C."/>
            <person name="Han C."/>
            <person name="Hauser L."/>
            <person name="Jeffries C.D."/>
            <person name="Land M."/>
            <person name="Munk A.C."/>
            <person name="Tapia R."/>
            <person name="Dahl C."/>
        </authorList>
    </citation>
    <scope>NUCLEOTIDE SEQUENCE [LARGE SCALE GENOMIC DNA]</scope>
    <source>
        <strain evidence="9">ATCC 17899 / DSM 180 / NBRC 103801 / NCIMB 10441 / D</strain>
    </source>
</reference>
<dbReference type="CDD" id="cd00364">
    <property type="entry name" value="Ribosomal_uS17"/>
    <property type="match status" value="1"/>
</dbReference>
<dbReference type="InterPro" id="IPR019984">
    <property type="entry name" value="Ribosomal_uS17_bact/chlr"/>
</dbReference>
<evidence type="ECO:0000256" key="5">
    <source>
        <dbReference type="ARBA" id="ARBA00023274"/>
    </source>
</evidence>
<dbReference type="KEGG" id="alv:Alvin_2354"/>
<keyword evidence="4 6" id="KW-0689">Ribosomal protein</keyword>
<keyword evidence="5 6" id="KW-0687">Ribonucleoprotein</keyword>
<dbReference type="GO" id="GO:0019843">
    <property type="term" value="F:rRNA binding"/>
    <property type="evidence" value="ECO:0007669"/>
    <property type="project" value="UniProtKB-UniRule"/>
</dbReference>
<dbReference type="AlphaFoldDB" id="D3RMY3"/>
<evidence type="ECO:0000256" key="3">
    <source>
        <dbReference type="ARBA" id="ARBA00022884"/>
    </source>
</evidence>
<dbReference type="RefSeq" id="WP_012971543.1">
    <property type="nucleotide sequence ID" value="NC_013851.1"/>
</dbReference>
<dbReference type="GO" id="GO:0006412">
    <property type="term" value="P:translation"/>
    <property type="evidence" value="ECO:0007669"/>
    <property type="project" value="UniProtKB-UniRule"/>
</dbReference>
<dbReference type="eggNOG" id="COG0186">
    <property type="taxonomic scope" value="Bacteria"/>
</dbReference>
<dbReference type="NCBIfam" id="TIGR03635">
    <property type="entry name" value="uS17_bact"/>
    <property type="match status" value="1"/>
</dbReference>
<name>D3RMY3_ALLVD</name>
<evidence type="ECO:0000313" key="9">
    <source>
        <dbReference type="Proteomes" id="UP000001441"/>
    </source>
</evidence>
<dbReference type="Proteomes" id="UP000001441">
    <property type="component" value="Chromosome"/>
</dbReference>
<dbReference type="PROSITE" id="PS00056">
    <property type="entry name" value="RIBOSOMAL_S17"/>
    <property type="match status" value="1"/>
</dbReference>
<dbReference type="EMBL" id="CP001896">
    <property type="protein sequence ID" value="ADC63271.1"/>
    <property type="molecule type" value="Genomic_DNA"/>
</dbReference>
<dbReference type="PANTHER" id="PTHR10744:SF1">
    <property type="entry name" value="SMALL RIBOSOMAL SUBUNIT PROTEIN US17M"/>
    <property type="match status" value="1"/>
</dbReference>
<evidence type="ECO:0000256" key="6">
    <source>
        <dbReference type="HAMAP-Rule" id="MF_01345"/>
    </source>
</evidence>
<dbReference type="STRING" id="572477.Alvin_2354"/>
<dbReference type="PRINTS" id="PR00973">
    <property type="entry name" value="RIBOSOMALS17"/>
</dbReference>
<keyword evidence="2 6" id="KW-0699">rRNA-binding</keyword>
<evidence type="ECO:0000313" key="8">
    <source>
        <dbReference type="EMBL" id="ADC63271.1"/>
    </source>
</evidence>
<gene>
    <name evidence="6" type="primary">rpsQ</name>
    <name evidence="8" type="ordered locus">Alvin_2354</name>
</gene>
<sequence>MSDENEIKTNRTLEGRVSSSAMDKTITVVIERRVKHPLYGKFMRRSTKIHAHDETNSCNVGDLVRVEQCRPLSKTKTWRLIEILEKAR</sequence>
<dbReference type="OrthoDB" id="9811714at2"/>
<dbReference type="HAMAP" id="MF_01345_B">
    <property type="entry name" value="Ribosomal_uS17_B"/>
    <property type="match status" value="1"/>
</dbReference>
<keyword evidence="3 6" id="KW-0694">RNA-binding</keyword>
<comment type="similarity">
    <text evidence="1 6 7">Belongs to the universal ribosomal protein uS17 family.</text>
</comment>
<organism evidence="8 9">
    <name type="scientific">Allochromatium vinosum (strain ATCC 17899 / DSM 180 / NBRC 103801 / NCIMB 10441 / D)</name>
    <name type="common">Chromatium vinosum</name>
    <dbReference type="NCBI Taxonomy" id="572477"/>
    <lineage>
        <taxon>Bacteria</taxon>
        <taxon>Pseudomonadati</taxon>
        <taxon>Pseudomonadota</taxon>
        <taxon>Gammaproteobacteria</taxon>
        <taxon>Chromatiales</taxon>
        <taxon>Chromatiaceae</taxon>
        <taxon>Allochromatium</taxon>
    </lineage>
</organism>
<evidence type="ECO:0000256" key="2">
    <source>
        <dbReference type="ARBA" id="ARBA00022730"/>
    </source>
</evidence>
<dbReference type="InterPro" id="IPR019979">
    <property type="entry name" value="Ribosomal_uS17_CS"/>
</dbReference>
<dbReference type="GO" id="GO:0003735">
    <property type="term" value="F:structural constituent of ribosome"/>
    <property type="evidence" value="ECO:0007669"/>
    <property type="project" value="UniProtKB-UniRule"/>
</dbReference>
<comment type="function">
    <text evidence="6">One of the primary rRNA binding proteins, it binds specifically to the 5'-end of 16S ribosomal RNA.</text>
</comment>
<dbReference type="HOGENOM" id="CLU_073626_1_1_6"/>
<dbReference type="Pfam" id="PF00366">
    <property type="entry name" value="Ribosomal_S17"/>
    <property type="match status" value="1"/>
</dbReference>
<proteinExistence type="inferred from homology"/>